<sequence>MRNKAMIHKSKEESGAVRLCPALPHLMGSNLQLSGLFQATARPRPSHGVGSSTQRSNCVELEPVNGFYAPVGTRGRSKDAAPMPFPKAGQILLRRLGHSCQRPGLLWEQKLALPSPAQWWVASAIIEAADIAEPSPTVLTC</sequence>
<organism evidence="1 2">
    <name type="scientific">Saguinus oedipus</name>
    <name type="common">Cotton-top tamarin</name>
    <name type="synonym">Oedipomidas oedipus</name>
    <dbReference type="NCBI Taxonomy" id="9490"/>
    <lineage>
        <taxon>Eukaryota</taxon>
        <taxon>Metazoa</taxon>
        <taxon>Chordata</taxon>
        <taxon>Craniata</taxon>
        <taxon>Vertebrata</taxon>
        <taxon>Euteleostomi</taxon>
        <taxon>Mammalia</taxon>
        <taxon>Eutheria</taxon>
        <taxon>Euarchontoglires</taxon>
        <taxon>Primates</taxon>
        <taxon>Haplorrhini</taxon>
        <taxon>Platyrrhini</taxon>
        <taxon>Cebidae</taxon>
        <taxon>Callitrichinae</taxon>
        <taxon>Saguinus</taxon>
    </lineage>
</organism>
<keyword evidence="2" id="KW-1185">Reference proteome</keyword>
<protein>
    <submittedName>
        <fullName evidence="1">Uncharacterized protein</fullName>
    </submittedName>
</protein>
<comment type="caution">
    <text evidence="1">The sequence shown here is derived from an EMBL/GenBank/DDBJ whole genome shotgun (WGS) entry which is preliminary data.</text>
</comment>
<evidence type="ECO:0000313" key="2">
    <source>
        <dbReference type="Proteomes" id="UP001266305"/>
    </source>
</evidence>
<accession>A0ABQ9UIY0</accession>
<name>A0ABQ9UIY0_SAGOE</name>
<proteinExistence type="predicted"/>
<dbReference type="EMBL" id="JASSZA010000012">
    <property type="protein sequence ID" value="KAK2097025.1"/>
    <property type="molecule type" value="Genomic_DNA"/>
</dbReference>
<gene>
    <name evidence="1" type="ORF">P7K49_026059</name>
</gene>
<evidence type="ECO:0000313" key="1">
    <source>
        <dbReference type="EMBL" id="KAK2097025.1"/>
    </source>
</evidence>
<dbReference type="Proteomes" id="UP001266305">
    <property type="component" value="Unassembled WGS sequence"/>
</dbReference>
<reference evidence="1 2" key="1">
    <citation type="submission" date="2023-05" db="EMBL/GenBank/DDBJ databases">
        <title>B98-5 Cell Line De Novo Hybrid Assembly: An Optical Mapping Approach.</title>
        <authorList>
            <person name="Kananen K."/>
            <person name="Auerbach J.A."/>
            <person name="Kautto E."/>
            <person name="Blachly J.S."/>
        </authorList>
    </citation>
    <scope>NUCLEOTIDE SEQUENCE [LARGE SCALE GENOMIC DNA]</scope>
    <source>
        <strain evidence="1">B95-8</strain>
        <tissue evidence="1">Cell line</tissue>
    </source>
</reference>